<evidence type="ECO:0000313" key="2">
    <source>
        <dbReference type="EnsemblProtists" id="PYU1_T013920"/>
    </source>
</evidence>
<organism evidence="2 3">
    <name type="scientific">Globisporangium ultimum (strain ATCC 200006 / CBS 805.95 / DAOM BR144)</name>
    <name type="common">Pythium ultimum</name>
    <dbReference type="NCBI Taxonomy" id="431595"/>
    <lineage>
        <taxon>Eukaryota</taxon>
        <taxon>Sar</taxon>
        <taxon>Stramenopiles</taxon>
        <taxon>Oomycota</taxon>
        <taxon>Peronosporomycetes</taxon>
        <taxon>Pythiales</taxon>
        <taxon>Pythiaceae</taxon>
        <taxon>Globisporangium</taxon>
    </lineage>
</organism>
<proteinExistence type="predicted"/>
<reference evidence="3" key="1">
    <citation type="journal article" date="2010" name="Genome Biol.">
        <title>Genome sequence of the necrotrophic plant pathogen Pythium ultimum reveals original pathogenicity mechanisms and effector repertoire.</title>
        <authorList>
            <person name="Levesque C.A."/>
            <person name="Brouwer H."/>
            <person name="Cano L."/>
            <person name="Hamilton J.P."/>
            <person name="Holt C."/>
            <person name="Huitema E."/>
            <person name="Raffaele S."/>
            <person name="Robideau G.P."/>
            <person name="Thines M."/>
            <person name="Win J."/>
            <person name="Zerillo M.M."/>
            <person name="Beakes G.W."/>
            <person name="Boore J.L."/>
            <person name="Busam D."/>
            <person name="Dumas B."/>
            <person name="Ferriera S."/>
            <person name="Fuerstenberg S.I."/>
            <person name="Gachon C.M."/>
            <person name="Gaulin E."/>
            <person name="Govers F."/>
            <person name="Grenville-Briggs L."/>
            <person name="Horner N."/>
            <person name="Hostetler J."/>
            <person name="Jiang R.H."/>
            <person name="Johnson J."/>
            <person name="Krajaejun T."/>
            <person name="Lin H."/>
            <person name="Meijer H.J."/>
            <person name="Moore B."/>
            <person name="Morris P."/>
            <person name="Phuntmart V."/>
            <person name="Puiu D."/>
            <person name="Shetty J."/>
            <person name="Stajich J.E."/>
            <person name="Tripathy S."/>
            <person name="Wawra S."/>
            <person name="van West P."/>
            <person name="Whitty B.R."/>
            <person name="Coutinho P.M."/>
            <person name="Henrissat B."/>
            <person name="Martin F."/>
            <person name="Thomas P.D."/>
            <person name="Tyler B.M."/>
            <person name="De Vries R.P."/>
            <person name="Kamoun S."/>
            <person name="Yandell M."/>
            <person name="Tisserat N."/>
            <person name="Buell C.R."/>
        </authorList>
    </citation>
    <scope>NUCLEOTIDE SEQUENCE</scope>
    <source>
        <strain evidence="3">DAOM:BR144</strain>
    </source>
</reference>
<protein>
    <submittedName>
        <fullName evidence="2">Uncharacterized protein</fullName>
    </submittedName>
</protein>
<dbReference type="VEuPathDB" id="FungiDB:PYU1_G013891"/>
<reference evidence="3" key="2">
    <citation type="submission" date="2010-04" db="EMBL/GenBank/DDBJ databases">
        <authorList>
            <person name="Buell R."/>
            <person name="Hamilton J."/>
            <person name="Hostetler J."/>
        </authorList>
    </citation>
    <scope>NUCLEOTIDE SEQUENCE [LARGE SCALE GENOMIC DNA]</scope>
    <source>
        <strain evidence="3">DAOM:BR144</strain>
    </source>
</reference>
<feature type="compositionally biased region" description="Basic residues" evidence="1">
    <location>
        <begin position="179"/>
        <end position="191"/>
    </location>
</feature>
<dbReference type="EMBL" id="GL376578">
    <property type="status" value="NOT_ANNOTATED_CDS"/>
    <property type="molecule type" value="Genomic_DNA"/>
</dbReference>
<evidence type="ECO:0000256" key="1">
    <source>
        <dbReference type="SAM" id="MobiDB-lite"/>
    </source>
</evidence>
<evidence type="ECO:0000313" key="3">
    <source>
        <dbReference type="Proteomes" id="UP000019132"/>
    </source>
</evidence>
<feature type="compositionally biased region" description="Polar residues" evidence="1">
    <location>
        <begin position="119"/>
        <end position="132"/>
    </location>
</feature>
<dbReference type="AlphaFoldDB" id="K3X9M1"/>
<dbReference type="InParanoid" id="K3X9M1"/>
<feature type="compositionally biased region" description="Low complexity" evidence="1">
    <location>
        <begin position="137"/>
        <end position="152"/>
    </location>
</feature>
<feature type="compositionally biased region" description="Low complexity" evidence="1">
    <location>
        <begin position="163"/>
        <end position="178"/>
    </location>
</feature>
<name>K3X9M1_GLOUD</name>
<dbReference type="HOGENOM" id="CLU_1424119_0_0_1"/>
<sequence>MDIHNVVHVATEHAVDADNAATHASADQSIATTSQSDDDAALLFKRKHDELDRLFIETQQDRQELARRYAAVQKQLERVHVENEYLMAELSRYSASDLESDQSDIELHYTPHTRRSLLPSPTTAESDAVTSNKAKVKASPVVKADGTTPTKDAAAKPKRRRASTSTAATSAPSTAPKKLSPKTKKSKKATE</sequence>
<reference evidence="2" key="3">
    <citation type="submission" date="2015-02" db="UniProtKB">
        <authorList>
            <consortium name="EnsemblProtists"/>
        </authorList>
    </citation>
    <scope>IDENTIFICATION</scope>
    <source>
        <strain evidence="2">DAOM BR144</strain>
    </source>
</reference>
<dbReference type="Proteomes" id="UP000019132">
    <property type="component" value="Unassembled WGS sequence"/>
</dbReference>
<dbReference type="EnsemblProtists" id="PYU1_T013920">
    <property type="protein sequence ID" value="PYU1_T013920"/>
    <property type="gene ID" value="PYU1_G013891"/>
</dbReference>
<keyword evidence="3" id="KW-1185">Reference proteome</keyword>
<accession>K3X9M1</accession>
<feature type="region of interest" description="Disordered" evidence="1">
    <location>
        <begin position="110"/>
        <end position="191"/>
    </location>
</feature>